<dbReference type="InterPro" id="IPR039366">
    <property type="entry name" value="Pilotin"/>
</dbReference>
<dbReference type="InterPro" id="IPR053196">
    <property type="entry name" value="Lipoprotein_YbaY-like"/>
</dbReference>
<feature type="domain" description="C-type lysozyme inhibitor" evidence="6">
    <location>
        <begin position="154"/>
        <end position="214"/>
    </location>
</feature>
<keyword evidence="2" id="KW-0472">Membrane</keyword>
<keyword evidence="8" id="KW-1185">Reference proteome</keyword>
<dbReference type="AlphaFoldDB" id="A0A8J3F943"/>
<sequence length="231" mass="25335">MTSLRSLAILLAFCLAASGCSSLFKRNQGPALSGHLTGNVSYRERIALPSDAKVIVSLEDVTRANRTGQFVAQQTMQPKTQVPIAFDLHYLPQSIAQDHRYAISATIIDGREQPLWSSEPIPVSFADQDKPISILVVRVSNLDIAPAPKTVVPFKCDKIALIARFGDEKVELMLPGRTVTLPQVISGSGARYSDGSTTFWNKGDMALFEMNGVEYKDCRADPLPVNDEEKR</sequence>
<dbReference type="Gene3D" id="2.40.128.200">
    <property type="match status" value="1"/>
</dbReference>
<keyword evidence="1 5" id="KW-0732">Signal</keyword>
<comment type="caution">
    <text evidence="7">The sequence shown here is derived from an EMBL/GenBank/DDBJ whole genome shotgun (WGS) entry which is preliminary data.</text>
</comment>
<evidence type="ECO:0000256" key="2">
    <source>
        <dbReference type="ARBA" id="ARBA00023136"/>
    </source>
</evidence>
<keyword evidence="4" id="KW-0449">Lipoprotein</keyword>
<feature type="chain" id="PRO_5035288542" description="C-type lysozyme inhibitor domain-containing protein" evidence="5">
    <location>
        <begin position="18"/>
        <end position="231"/>
    </location>
</feature>
<organism evidence="7 8">
    <name type="scientific">Oxalicibacterium solurbis</name>
    <dbReference type="NCBI Taxonomy" id="69280"/>
    <lineage>
        <taxon>Bacteria</taxon>
        <taxon>Pseudomonadati</taxon>
        <taxon>Pseudomonadota</taxon>
        <taxon>Betaproteobacteria</taxon>
        <taxon>Burkholderiales</taxon>
        <taxon>Oxalobacteraceae</taxon>
        <taxon>Oxalicibacterium</taxon>
    </lineage>
</organism>
<evidence type="ECO:0000256" key="3">
    <source>
        <dbReference type="ARBA" id="ARBA00023139"/>
    </source>
</evidence>
<dbReference type="RefSeq" id="WP_188420316.1">
    <property type="nucleotide sequence ID" value="NZ_BMDP01000002.1"/>
</dbReference>
<evidence type="ECO:0000313" key="8">
    <source>
        <dbReference type="Proteomes" id="UP000627205"/>
    </source>
</evidence>
<dbReference type="InterPro" id="IPR036328">
    <property type="entry name" value="MliC_sf"/>
</dbReference>
<evidence type="ECO:0000256" key="4">
    <source>
        <dbReference type="ARBA" id="ARBA00023288"/>
    </source>
</evidence>
<proteinExistence type="predicted"/>
<dbReference type="InterPro" id="IPR018660">
    <property type="entry name" value="MliC"/>
</dbReference>
<evidence type="ECO:0000256" key="1">
    <source>
        <dbReference type="ARBA" id="ARBA00022729"/>
    </source>
</evidence>
<evidence type="ECO:0000256" key="5">
    <source>
        <dbReference type="SAM" id="SignalP"/>
    </source>
</evidence>
<accession>A0A8J3F943</accession>
<feature type="signal peptide" evidence="5">
    <location>
        <begin position="1"/>
        <end position="17"/>
    </location>
</feature>
<dbReference type="PANTHER" id="PTHR38013">
    <property type="entry name" value="GLYCOPROTEIN/POLYSACCHARIDE METABOLISM"/>
    <property type="match status" value="1"/>
</dbReference>
<reference evidence="7" key="1">
    <citation type="journal article" date="2014" name="Int. J. Syst. Evol. Microbiol.">
        <title>Complete genome sequence of Corynebacterium casei LMG S-19264T (=DSM 44701T), isolated from a smear-ripened cheese.</title>
        <authorList>
            <consortium name="US DOE Joint Genome Institute (JGI-PGF)"/>
            <person name="Walter F."/>
            <person name="Albersmeier A."/>
            <person name="Kalinowski J."/>
            <person name="Ruckert C."/>
        </authorList>
    </citation>
    <scope>NUCLEOTIDE SEQUENCE</scope>
    <source>
        <strain evidence="7">CCM 7664</strain>
    </source>
</reference>
<reference evidence="7" key="2">
    <citation type="submission" date="2020-09" db="EMBL/GenBank/DDBJ databases">
        <authorList>
            <person name="Sun Q."/>
            <person name="Sedlacek I."/>
        </authorList>
    </citation>
    <scope>NUCLEOTIDE SEQUENCE</scope>
    <source>
        <strain evidence="7">CCM 7664</strain>
    </source>
</reference>
<dbReference type="Pfam" id="PF09619">
    <property type="entry name" value="YscW"/>
    <property type="match status" value="1"/>
</dbReference>
<dbReference type="PROSITE" id="PS51257">
    <property type="entry name" value="PROKAR_LIPOPROTEIN"/>
    <property type="match status" value="1"/>
</dbReference>
<name>A0A8J3F943_9BURK</name>
<evidence type="ECO:0000259" key="6">
    <source>
        <dbReference type="Pfam" id="PF09864"/>
    </source>
</evidence>
<dbReference type="Proteomes" id="UP000627205">
    <property type="component" value="Unassembled WGS sequence"/>
</dbReference>
<protein>
    <recommendedName>
        <fullName evidence="6">C-type lysozyme inhibitor domain-containing protein</fullName>
    </recommendedName>
</protein>
<keyword evidence="3" id="KW-0564">Palmitate</keyword>
<dbReference type="EMBL" id="BMDP01000002">
    <property type="protein sequence ID" value="GGI54243.1"/>
    <property type="molecule type" value="Genomic_DNA"/>
</dbReference>
<dbReference type="Pfam" id="PF09864">
    <property type="entry name" value="MliC"/>
    <property type="match status" value="1"/>
</dbReference>
<dbReference type="SUPFAM" id="SSF141488">
    <property type="entry name" value="YdhA-like"/>
    <property type="match status" value="1"/>
</dbReference>
<gene>
    <name evidence="7" type="ORF">GCM10011430_14170</name>
</gene>
<dbReference type="PANTHER" id="PTHR38013:SF1">
    <property type="entry name" value="GLYCOPROTEIN_POLYSACCHARIDE METABOLISM"/>
    <property type="match status" value="1"/>
</dbReference>
<evidence type="ECO:0000313" key="7">
    <source>
        <dbReference type="EMBL" id="GGI54243.1"/>
    </source>
</evidence>